<comment type="caution">
    <text evidence="10">The sequence shown here is derived from an EMBL/GenBank/DDBJ whole genome shotgun (WGS) entry which is preliminary data.</text>
</comment>
<protein>
    <submittedName>
        <fullName evidence="10">C-type cytochrome</fullName>
    </submittedName>
</protein>
<keyword evidence="1" id="KW-0813">Transport</keyword>
<evidence type="ECO:0000256" key="1">
    <source>
        <dbReference type="ARBA" id="ARBA00022448"/>
    </source>
</evidence>
<keyword evidence="5 6" id="KW-0408">Iron</keyword>
<dbReference type="CDD" id="cd08168">
    <property type="entry name" value="Cytochrom_C3"/>
    <property type="match status" value="1"/>
</dbReference>
<evidence type="ECO:0000313" key="11">
    <source>
        <dbReference type="Proteomes" id="UP000289734"/>
    </source>
</evidence>
<dbReference type="InterPro" id="IPR036280">
    <property type="entry name" value="Multihaem_cyt_sf"/>
</dbReference>
<evidence type="ECO:0000313" key="10">
    <source>
        <dbReference type="EMBL" id="RXR34056.1"/>
    </source>
</evidence>
<dbReference type="SUPFAM" id="SSF46626">
    <property type="entry name" value="Cytochrome c"/>
    <property type="match status" value="1"/>
</dbReference>
<dbReference type="PANTHER" id="PTHR39425:SF1">
    <property type="entry name" value="CYTOCHROME C7-LIKE DOMAIN-CONTAINING PROTEIN"/>
    <property type="match status" value="1"/>
</dbReference>
<feature type="chain" id="PRO_5020189674" evidence="8">
    <location>
        <begin position="31"/>
        <end position="443"/>
    </location>
</feature>
<dbReference type="GO" id="GO:0009055">
    <property type="term" value="F:electron transfer activity"/>
    <property type="evidence" value="ECO:0007669"/>
    <property type="project" value="InterPro"/>
</dbReference>
<dbReference type="InterPro" id="IPR009056">
    <property type="entry name" value="Cyt_c-like_dom"/>
</dbReference>
<dbReference type="GO" id="GO:0020037">
    <property type="term" value="F:heme binding"/>
    <property type="evidence" value="ECO:0007669"/>
    <property type="project" value="InterPro"/>
</dbReference>
<dbReference type="PANTHER" id="PTHR39425">
    <property type="entry name" value="LIPOPROTEIN CYTOCHROME C"/>
    <property type="match status" value="1"/>
</dbReference>
<keyword evidence="11" id="KW-1185">Reference proteome</keyword>
<dbReference type="Pfam" id="PF02085">
    <property type="entry name" value="Cytochrom_CIII"/>
    <property type="match status" value="1"/>
</dbReference>
<dbReference type="EMBL" id="SBKQ01000003">
    <property type="protein sequence ID" value="RXR34056.1"/>
    <property type="molecule type" value="Genomic_DNA"/>
</dbReference>
<evidence type="ECO:0000256" key="8">
    <source>
        <dbReference type="SAM" id="SignalP"/>
    </source>
</evidence>
<evidence type="ECO:0000256" key="3">
    <source>
        <dbReference type="ARBA" id="ARBA00022723"/>
    </source>
</evidence>
<evidence type="ECO:0000256" key="6">
    <source>
        <dbReference type="PROSITE-ProRule" id="PRU00433"/>
    </source>
</evidence>
<feature type="transmembrane region" description="Helical" evidence="7">
    <location>
        <begin position="220"/>
        <end position="241"/>
    </location>
</feature>
<keyword evidence="4" id="KW-0249">Electron transport</keyword>
<dbReference type="InterPro" id="IPR020942">
    <property type="entry name" value="Cyt_c_III_dom"/>
</dbReference>
<organism evidence="10 11">
    <name type="scientific">Flavobacterium piscinae</name>
    <dbReference type="NCBI Taxonomy" id="2506424"/>
    <lineage>
        <taxon>Bacteria</taxon>
        <taxon>Pseudomonadati</taxon>
        <taxon>Bacteroidota</taxon>
        <taxon>Flavobacteriia</taxon>
        <taxon>Flavobacteriales</taxon>
        <taxon>Flavobacteriaceae</taxon>
        <taxon>Flavobacterium</taxon>
    </lineage>
</organism>
<evidence type="ECO:0000256" key="7">
    <source>
        <dbReference type="SAM" id="Phobius"/>
    </source>
</evidence>
<evidence type="ECO:0000256" key="2">
    <source>
        <dbReference type="ARBA" id="ARBA00022617"/>
    </source>
</evidence>
<proteinExistence type="predicted"/>
<keyword evidence="8" id="KW-0732">Signal</keyword>
<accession>A0A4V1N512</accession>
<dbReference type="AlphaFoldDB" id="A0A4V1N512"/>
<dbReference type="PROSITE" id="PS51007">
    <property type="entry name" value="CYTC"/>
    <property type="match status" value="1"/>
</dbReference>
<reference evidence="11" key="1">
    <citation type="submission" date="2019-01" db="EMBL/GenBank/DDBJ databases">
        <title>Cytophagaceae bacterium strain CAR-16.</title>
        <authorList>
            <person name="Chen W.-M."/>
        </authorList>
    </citation>
    <scope>NUCLEOTIDE SEQUENCE [LARGE SCALE GENOMIC DNA]</scope>
    <source>
        <strain evidence="11">ICH-30</strain>
    </source>
</reference>
<dbReference type="Pfam" id="PF00034">
    <property type="entry name" value="Cytochrom_C"/>
    <property type="match status" value="1"/>
</dbReference>
<feature type="domain" description="Cytochrome c" evidence="9">
    <location>
        <begin position="52"/>
        <end position="144"/>
    </location>
</feature>
<keyword evidence="7" id="KW-0812">Transmembrane</keyword>
<gene>
    <name evidence="10" type="ORF">EQG68_03200</name>
</gene>
<feature type="signal peptide" evidence="8">
    <location>
        <begin position="1"/>
        <end position="30"/>
    </location>
</feature>
<dbReference type="GO" id="GO:0046872">
    <property type="term" value="F:metal ion binding"/>
    <property type="evidence" value="ECO:0007669"/>
    <property type="project" value="UniProtKB-KW"/>
</dbReference>
<dbReference type="SUPFAM" id="SSF48695">
    <property type="entry name" value="Multiheme cytochromes"/>
    <property type="match status" value="1"/>
</dbReference>
<evidence type="ECO:0000259" key="9">
    <source>
        <dbReference type="PROSITE" id="PS51007"/>
    </source>
</evidence>
<keyword evidence="7" id="KW-1133">Transmembrane helix</keyword>
<keyword evidence="2 6" id="KW-0349">Heme</keyword>
<keyword evidence="7" id="KW-0472">Membrane</keyword>
<dbReference type="OrthoDB" id="9782196at2"/>
<feature type="transmembrane region" description="Helical" evidence="7">
    <location>
        <begin position="168"/>
        <end position="187"/>
    </location>
</feature>
<dbReference type="InterPro" id="IPR036909">
    <property type="entry name" value="Cyt_c-like_dom_sf"/>
</dbReference>
<name>A0A4V1N512_9FLAO</name>
<dbReference type="Proteomes" id="UP000289734">
    <property type="component" value="Unassembled WGS sequence"/>
</dbReference>
<evidence type="ECO:0000256" key="4">
    <source>
        <dbReference type="ARBA" id="ARBA00022982"/>
    </source>
</evidence>
<dbReference type="Gene3D" id="1.10.760.10">
    <property type="entry name" value="Cytochrome c-like domain"/>
    <property type="match status" value="1"/>
</dbReference>
<keyword evidence="3 6" id="KW-0479">Metal-binding</keyword>
<dbReference type="RefSeq" id="WP_129463344.1">
    <property type="nucleotide sequence ID" value="NZ_SBKQ01000003.1"/>
</dbReference>
<sequence>MKKVGNPNSISRVLLFSLAFVLTFSIQIFAQEAAAPAAEPAAAAPVAAAASGDAAAGKALFNAQCAACHKLDAKMTGPALRGVGDKYEKEWLYKWIRNSADLIKSGDERANKIFNEFNQSPMTAFPQLSNADIDNIIAYTMEPIPAPVVDVAAVPGGKVEGGGISNEVILGALALVLAMLVVMLFLVNNVLSKIAKANGIEAIQKEKSLPIWKAFAKNQFLVLVTVIFLLLSSAYFAYGWFMQIGVDQNYEPIQPIHYSHRIHAGDNGIDCKYCHSSARESKHSGIPSLNVCMNCHKNISEVAESTLAEGKEYGVDYNIEIQKLYDAVGWDKANQKYTGKTQPVKWVRIHNLPDLVYFNHAQHVTVGGIECQTCHGPVEEYEYQKQFAPLTMGWCINCHRETDVKLQDNDYYKKIHEELSKKYGVDKLTAAQMGGLECGKCHY</sequence>
<evidence type="ECO:0000256" key="5">
    <source>
        <dbReference type="ARBA" id="ARBA00023004"/>
    </source>
</evidence>
<dbReference type="Gene3D" id="3.90.10.10">
    <property type="entry name" value="Cytochrome C3"/>
    <property type="match status" value="2"/>
</dbReference>